<evidence type="ECO:0000313" key="3">
    <source>
        <dbReference type="Proteomes" id="UP000001935"/>
    </source>
</evidence>
<dbReference type="Gene3D" id="3.90.75.20">
    <property type="match status" value="1"/>
</dbReference>
<accession>Q2IFG5</accession>
<dbReference type="KEGG" id="ade:Adeh_3558"/>
<keyword evidence="2" id="KW-0255">Endonuclease</keyword>
<reference evidence="2" key="1">
    <citation type="submission" date="2006-01" db="EMBL/GenBank/DDBJ databases">
        <title>Complete sequence of Anaeromyxobacter dehalogenans 2CP-C.</title>
        <authorList>
            <consortium name="US DOE Joint Genome Institute"/>
            <person name="Copeland A."/>
            <person name="Lucas S."/>
            <person name="Lapidus A."/>
            <person name="Barry K."/>
            <person name="Detter J.C."/>
            <person name="Glavina T."/>
            <person name="Hammon N."/>
            <person name="Israni S."/>
            <person name="Pitluck S."/>
            <person name="Brettin T."/>
            <person name="Bruce D."/>
            <person name="Han C."/>
            <person name="Tapia R."/>
            <person name="Gilna P."/>
            <person name="Kiss H."/>
            <person name="Schmutz J."/>
            <person name="Larimer F."/>
            <person name="Land M."/>
            <person name="Kyrpides N."/>
            <person name="Anderson I."/>
            <person name="Sanford R.A."/>
            <person name="Ritalahti K.M."/>
            <person name="Thomas H.S."/>
            <person name="Kirby J.R."/>
            <person name="Zhulin I.B."/>
            <person name="Loeffler F.E."/>
            <person name="Richardson P."/>
        </authorList>
    </citation>
    <scope>NUCLEOTIDE SEQUENCE</scope>
    <source>
        <strain evidence="2">2CP-C</strain>
    </source>
</reference>
<name>Q2IFG5_ANADE</name>
<protein>
    <submittedName>
        <fullName evidence="2">HNH endonuclease</fullName>
    </submittedName>
</protein>
<dbReference type="InterPro" id="IPR044925">
    <property type="entry name" value="His-Me_finger_sf"/>
</dbReference>
<dbReference type="InterPro" id="IPR003615">
    <property type="entry name" value="HNH_nuc"/>
</dbReference>
<keyword evidence="2" id="KW-0540">Nuclease</keyword>
<evidence type="ECO:0000313" key="2">
    <source>
        <dbReference type="EMBL" id="ABC83324.1"/>
    </source>
</evidence>
<dbReference type="Proteomes" id="UP000001935">
    <property type="component" value="Chromosome"/>
</dbReference>
<dbReference type="OrthoDB" id="2298708at2"/>
<gene>
    <name evidence="2" type="ordered locus">Adeh_3558</name>
</gene>
<keyword evidence="2" id="KW-0378">Hydrolase</keyword>
<dbReference type="RefSeq" id="WP_011422606.1">
    <property type="nucleotide sequence ID" value="NC_007760.1"/>
</dbReference>
<evidence type="ECO:0000259" key="1">
    <source>
        <dbReference type="Pfam" id="PF13392"/>
    </source>
</evidence>
<dbReference type="Pfam" id="PF13392">
    <property type="entry name" value="HNH_3"/>
    <property type="match status" value="1"/>
</dbReference>
<feature type="domain" description="HNH nuclease" evidence="1">
    <location>
        <begin position="53"/>
        <end position="96"/>
    </location>
</feature>
<dbReference type="SUPFAM" id="SSF54060">
    <property type="entry name" value="His-Me finger endonucleases"/>
    <property type="match status" value="1"/>
</dbReference>
<dbReference type="EMBL" id="CP000251">
    <property type="protein sequence ID" value="ABC83324.1"/>
    <property type="molecule type" value="Genomic_DNA"/>
</dbReference>
<dbReference type="GO" id="GO:0004519">
    <property type="term" value="F:endonuclease activity"/>
    <property type="evidence" value="ECO:0007669"/>
    <property type="project" value="UniProtKB-KW"/>
</dbReference>
<dbReference type="HOGENOM" id="CLU_762161_0_0_7"/>
<sequence length="363" mass="41694">MALPYEIIDYGVKVSREHLKNILSRRLRVVIDEKKFKSQYPVLVTESGLFFAWLHVHAYAFFKGPIPWNWEVHHRDGNTRNARIENLELLSRRAHRATHRNTELKANEDSPEISALWRPHARGGLRPVSEEVIRELEKREGTTSPPAAFTDRQMDLALKMALEANYDRLRDLAWPLGSNTRIPPRDRSKSFLDKDVKRAGIRPITRACSVAEAAYVYLLRLHRTGKHTFDMEEAAGDLNENLPETIPVMSQPVFDRMRRTPRVHEALKTLCKYERLPVARGFWDPVKVKVKKAGARIHQEPCSSPPLASAPVPPASLPASQGLVPSGFWRRHVESGRRLVDQDGREWSEVDLGILCWEYWEGL</sequence>
<proteinExistence type="predicted"/>
<dbReference type="AlphaFoldDB" id="Q2IFG5"/>
<organism evidence="2 3">
    <name type="scientific">Anaeromyxobacter dehalogenans (strain 2CP-C)</name>
    <dbReference type="NCBI Taxonomy" id="290397"/>
    <lineage>
        <taxon>Bacteria</taxon>
        <taxon>Pseudomonadati</taxon>
        <taxon>Myxococcota</taxon>
        <taxon>Myxococcia</taxon>
        <taxon>Myxococcales</taxon>
        <taxon>Cystobacterineae</taxon>
        <taxon>Anaeromyxobacteraceae</taxon>
        <taxon>Anaeromyxobacter</taxon>
    </lineage>
</organism>